<dbReference type="Proteomes" id="UP000193427">
    <property type="component" value="Chromosome"/>
</dbReference>
<dbReference type="CDD" id="cd04221">
    <property type="entry name" value="MauL"/>
    <property type="match status" value="1"/>
</dbReference>
<sequence>MPVSCLPPSLALVLTLLSHGIVGAATLSVTVNDAAGRPLPDAVVMLEPVNGRLPVKPMTAVEVGQSARQFTPAVTVVTVGTSVSFPNHDTVRHHVYSFSPAKTFELKLYAGVPATPVVFDKPGVAVLGCNIHDQMAAWIVVVDTPHFARTTAGPAQLAGIPPGNYRLKAWHPTLPVDMAPQATVVTVGTDDQAATMRLATRVTP</sequence>
<name>A0A1W6L3J8_9BURK</name>
<accession>A0A1W6L3J8</accession>
<evidence type="ECO:0000313" key="3">
    <source>
        <dbReference type="Proteomes" id="UP000193427"/>
    </source>
</evidence>
<proteinExistence type="predicted"/>
<dbReference type="EMBL" id="CP015118">
    <property type="protein sequence ID" value="ARN18803.1"/>
    <property type="molecule type" value="Genomic_DNA"/>
</dbReference>
<dbReference type="RefSeq" id="WP_085749045.1">
    <property type="nucleotide sequence ID" value="NZ_BSPR01000012.1"/>
</dbReference>
<reference evidence="2 3" key="1">
    <citation type="submission" date="2016-04" db="EMBL/GenBank/DDBJ databases">
        <title>Complete genome sequence of natural rubber-degrading, novel Gram-negative bacterium, Rhizobacter gummiphilus strain NS21.</title>
        <authorList>
            <person name="Tabata M."/>
            <person name="Kasai D."/>
            <person name="Fukuda M."/>
        </authorList>
    </citation>
    <scope>NUCLEOTIDE SEQUENCE [LARGE SCALE GENOMIC DNA]</scope>
    <source>
        <strain evidence="2 3">NS21</strain>
    </source>
</reference>
<comment type="subcellular location">
    <subcellularLocation>
        <location evidence="1">Periplasm</location>
    </subcellularLocation>
</comment>
<dbReference type="GO" id="GO:0042597">
    <property type="term" value="C:periplasmic space"/>
    <property type="evidence" value="ECO:0007669"/>
    <property type="project" value="UniProtKB-SubCell"/>
</dbReference>
<dbReference type="Gene3D" id="2.60.40.420">
    <property type="entry name" value="Cupredoxins - blue copper proteins"/>
    <property type="match status" value="1"/>
</dbReference>
<protein>
    <submittedName>
        <fullName evidence="2">Uncharacterized protein</fullName>
    </submittedName>
</protein>
<organism evidence="2 3">
    <name type="scientific">Piscinibacter gummiphilus</name>
    <dbReference type="NCBI Taxonomy" id="946333"/>
    <lineage>
        <taxon>Bacteria</taxon>
        <taxon>Pseudomonadati</taxon>
        <taxon>Pseudomonadota</taxon>
        <taxon>Betaproteobacteria</taxon>
        <taxon>Burkholderiales</taxon>
        <taxon>Sphaerotilaceae</taxon>
        <taxon>Piscinibacter</taxon>
    </lineage>
</organism>
<dbReference type="SUPFAM" id="SSF49503">
    <property type="entry name" value="Cupredoxins"/>
    <property type="match status" value="1"/>
</dbReference>
<evidence type="ECO:0000256" key="1">
    <source>
        <dbReference type="ARBA" id="ARBA00004418"/>
    </source>
</evidence>
<dbReference type="InterPro" id="IPR034242">
    <property type="entry name" value="MauL"/>
</dbReference>
<dbReference type="InterPro" id="IPR008972">
    <property type="entry name" value="Cupredoxin"/>
</dbReference>
<keyword evidence="3" id="KW-1185">Reference proteome</keyword>
<dbReference type="KEGG" id="rgu:A4W93_02060"/>
<gene>
    <name evidence="2" type="ORF">A4W93_02060</name>
</gene>
<dbReference type="AlphaFoldDB" id="A0A1W6L3J8"/>
<dbReference type="STRING" id="946333.A4W93_02060"/>
<evidence type="ECO:0000313" key="2">
    <source>
        <dbReference type="EMBL" id="ARN18803.1"/>
    </source>
</evidence>